<evidence type="ECO:0000313" key="6">
    <source>
        <dbReference type="Proteomes" id="UP000218231"/>
    </source>
</evidence>
<dbReference type="Gene3D" id="3.30.230.10">
    <property type="match status" value="1"/>
</dbReference>
<evidence type="ECO:0000256" key="2">
    <source>
        <dbReference type="ARBA" id="ARBA00022980"/>
    </source>
</evidence>
<dbReference type="Proteomes" id="UP000218231">
    <property type="component" value="Unassembled WGS sequence"/>
</dbReference>
<dbReference type="InterPro" id="IPR000754">
    <property type="entry name" value="Ribosomal_uS9"/>
</dbReference>
<evidence type="ECO:0000256" key="4">
    <source>
        <dbReference type="SAM" id="MobiDB-lite"/>
    </source>
</evidence>
<reference evidence="5 6" key="1">
    <citation type="journal article" date="2017" name="Curr. Biol.">
        <title>Genome architecture and evolution of a unichromosomal asexual nematode.</title>
        <authorList>
            <person name="Fradin H."/>
            <person name="Zegar C."/>
            <person name="Gutwein M."/>
            <person name="Lucas J."/>
            <person name="Kovtun M."/>
            <person name="Corcoran D."/>
            <person name="Baugh L.R."/>
            <person name="Kiontke K."/>
            <person name="Gunsalus K."/>
            <person name="Fitch D.H."/>
            <person name="Piano F."/>
        </authorList>
    </citation>
    <scope>NUCLEOTIDE SEQUENCE [LARGE SCALE GENOMIC DNA]</scope>
    <source>
        <strain evidence="5">PF1309</strain>
    </source>
</reference>
<dbReference type="GO" id="GO:0005763">
    <property type="term" value="C:mitochondrial small ribosomal subunit"/>
    <property type="evidence" value="ECO:0007669"/>
    <property type="project" value="TreeGrafter"/>
</dbReference>
<dbReference type="SUPFAM" id="SSF54211">
    <property type="entry name" value="Ribosomal protein S5 domain 2-like"/>
    <property type="match status" value="1"/>
</dbReference>
<dbReference type="PANTHER" id="PTHR21569">
    <property type="entry name" value="RIBOSOMAL PROTEIN S9"/>
    <property type="match status" value="1"/>
</dbReference>
<keyword evidence="6" id="KW-1185">Reference proteome</keyword>
<evidence type="ECO:0000256" key="1">
    <source>
        <dbReference type="ARBA" id="ARBA00005251"/>
    </source>
</evidence>
<proteinExistence type="inferred from homology"/>
<dbReference type="GO" id="GO:0003735">
    <property type="term" value="F:structural constituent of ribosome"/>
    <property type="evidence" value="ECO:0007669"/>
    <property type="project" value="InterPro"/>
</dbReference>
<dbReference type="GO" id="GO:0003723">
    <property type="term" value="F:RNA binding"/>
    <property type="evidence" value="ECO:0007669"/>
    <property type="project" value="TreeGrafter"/>
</dbReference>
<dbReference type="STRING" id="2018661.A0A2A2J6G2"/>
<dbReference type="Pfam" id="PF00380">
    <property type="entry name" value="Ribosomal_S9"/>
    <property type="match status" value="1"/>
</dbReference>
<sequence>MNTWLDILHFFEIVIIDASKCSIESLGRAAKNKCIEYGSFGVRLFQASENVSLDSGRGNKRIGRALEIYLRNAKSHAAMMARERADFEQGRRHLANMMGLDIHSLTQQDVDSAIEYLFPSGLTSSLAKPVMRPPDEILPKAFHRFTFDDEGRPEGTRFYTLYPKFYDLLSEVGMKTHSVVKYHNQYMLKGESADNKKYFESVNLSGSTWLSEGEFEKLKYEGEKVKPEMFTSLIMALEYLCSLPGSQMEAEFINQHRKPLTSTLGTNIFGPQIPQVQIDPESNRRFTTVTVRCKDTMAEVTTYDAGTGKFDVNGIKLYDFRHLQAREILLTPTIVTKMLGRFDVKAKSWSRSWTMPEAPNRCEGQRPPNEGGMSSLPRAVRHGYSLGIAALYPETKETLRLAGLLTSDPRYKERSKVNQPGARAKWIWKRR</sequence>
<dbReference type="AlphaFoldDB" id="A0A2A2J6G2"/>
<dbReference type="PANTHER" id="PTHR21569:SF1">
    <property type="entry name" value="SMALL RIBOSOMAL SUBUNIT PROTEIN US9M"/>
    <property type="match status" value="1"/>
</dbReference>
<dbReference type="EMBL" id="LIAE01010653">
    <property type="protein sequence ID" value="PAV57189.1"/>
    <property type="molecule type" value="Genomic_DNA"/>
</dbReference>
<accession>A0A2A2J6G2</accession>
<name>A0A2A2J6G2_9BILA</name>
<comment type="similarity">
    <text evidence="1">Belongs to the universal ribosomal protein uS9 family.</text>
</comment>
<gene>
    <name evidence="5" type="ORF">WR25_20706</name>
</gene>
<dbReference type="GO" id="GO:0006412">
    <property type="term" value="P:translation"/>
    <property type="evidence" value="ECO:0007669"/>
    <property type="project" value="InterPro"/>
</dbReference>
<protein>
    <submittedName>
        <fullName evidence="5">Uncharacterized protein</fullName>
    </submittedName>
</protein>
<organism evidence="5 6">
    <name type="scientific">Diploscapter pachys</name>
    <dbReference type="NCBI Taxonomy" id="2018661"/>
    <lineage>
        <taxon>Eukaryota</taxon>
        <taxon>Metazoa</taxon>
        <taxon>Ecdysozoa</taxon>
        <taxon>Nematoda</taxon>
        <taxon>Chromadorea</taxon>
        <taxon>Rhabditida</taxon>
        <taxon>Rhabditina</taxon>
        <taxon>Rhabditomorpha</taxon>
        <taxon>Rhabditoidea</taxon>
        <taxon>Rhabditidae</taxon>
        <taxon>Diploscapter</taxon>
    </lineage>
</organism>
<feature type="region of interest" description="Disordered" evidence="4">
    <location>
        <begin position="355"/>
        <end position="376"/>
    </location>
</feature>
<comment type="caution">
    <text evidence="5">The sequence shown here is derived from an EMBL/GenBank/DDBJ whole genome shotgun (WGS) entry which is preliminary data.</text>
</comment>
<keyword evidence="3" id="KW-0687">Ribonucleoprotein</keyword>
<keyword evidence="2" id="KW-0689">Ribosomal protein</keyword>
<evidence type="ECO:0000256" key="3">
    <source>
        <dbReference type="ARBA" id="ARBA00023274"/>
    </source>
</evidence>
<dbReference type="OrthoDB" id="10254627at2759"/>
<dbReference type="InterPro" id="IPR014721">
    <property type="entry name" value="Ribsml_uS5_D2-typ_fold_subgr"/>
</dbReference>
<evidence type="ECO:0000313" key="5">
    <source>
        <dbReference type="EMBL" id="PAV57189.1"/>
    </source>
</evidence>
<dbReference type="InterPro" id="IPR020568">
    <property type="entry name" value="Ribosomal_Su5_D2-typ_SF"/>
</dbReference>